<dbReference type="InterPro" id="IPR022761">
    <property type="entry name" value="Fumarate_lyase_N"/>
</dbReference>
<keyword evidence="5" id="KW-0028">Amino-acid biosynthesis</keyword>
<dbReference type="KEGG" id="lri:NCTC12151_00601"/>
<dbReference type="SUPFAM" id="SSF48557">
    <property type="entry name" value="L-aspartase-like"/>
    <property type="match status" value="1"/>
</dbReference>
<feature type="domain" description="Fumarate lyase N-terminal" evidence="6">
    <location>
        <begin position="86"/>
        <end position="294"/>
    </location>
</feature>
<comment type="similarity">
    <text evidence="3">In the N-terminal section; belongs to the lyase 1 family. Argininosuccinate lyase subfamily.</text>
</comment>
<dbReference type="GO" id="GO:0005829">
    <property type="term" value="C:cytosol"/>
    <property type="evidence" value="ECO:0007669"/>
    <property type="project" value="TreeGrafter"/>
</dbReference>
<dbReference type="InterPro" id="IPR008948">
    <property type="entry name" value="L-Aspartase-like"/>
</dbReference>
<keyword evidence="5" id="KW-0055">Arginine biosynthesis</keyword>
<dbReference type="UniPathway" id="UPA00068">
    <property type="reaction ID" value="UER00114"/>
</dbReference>
<dbReference type="PROSITE" id="PS00163">
    <property type="entry name" value="FUMARATE_LYASES"/>
    <property type="match status" value="1"/>
</dbReference>
<evidence type="ECO:0000259" key="6">
    <source>
        <dbReference type="Pfam" id="PF00206"/>
    </source>
</evidence>
<comment type="pathway">
    <text evidence="2">Amino-acid biosynthesis; L-arginine biosynthesis; L-arginine from L-ornithine and carbamoyl phosphate: step 3/3.</text>
</comment>
<evidence type="ECO:0000256" key="2">
    <source>
        <dbReference type="ARBA" id="ARBA00004941"/>
    </source>
</evidence>
<dbReference type="Gene3D" id="1.10.275.10">
    <property type="entry name" value="Fumarase/aspartase (N-terminal domain)"/>
    <property type="match status" value="1"/>
</dbReference>
<evidence type="ECO:0000313" key="7">
    <source>
        <dbReference type="EMBL" id="SQI36067.1"/>
    </source>
</evidence>
<dbReference type="Gene3D" id="1.20.200.10">
    <property type="entry name" value="Fumarase/aspartase (Central domain)"/>
    <property type="match status" value="1"/>
</dbReference>
<accession>A0A2X4U8A8</accession>
<dbReference type="GO" id="GO:0042450">
    <property type="term" value="P:L-arginine biosynthetic process via ornithine"/>
    <property type="evidence" value="ECO:0007669"/>
    <property type="project" value="InterPro"/>
</dbReference>
<keyword evidence="8" id="KW-1185">Reference proteome</keyword>
<dbReference type="RefSeq" id="WP_111739231.1">
    <property type="nucleotide sequence ID" value="NZ_LR698987.1"/>
</dbReference>
<organism evidence="7 8">
    <name type="scientific">Leminorella richardii</name>
    <dbReference type="NCBI Taxonomy" id="158841"/>
    <lineage>
        <taxon>Bacteria</taxon>
        <taxon>Pseudomonadati</taxon>
        <taxon>Pseudomonadota</taxon>
        <taxon>Gammaproteobacteria</taxon>
        <taxon>Enterobacterales</taxon>
        <taxon>Budviciaceae</taxon>
        <taxon>Leminorella</taxon>
    </lineage>
</organism>
<dbReference type="InterPro" id="IPR009049">
    <property type="entry name" value="Argininosuccinate_lyase"/>
</dbReference>
<sequence>MAISTIPWGRDLPHSTSDEAEAKNWGYWQNRINRASLVMLSETGIVSPEEAKIIALAQQAAEAKQSEPGAEPLTDIMPLENLLIAQCGQMATLIHTGRSRQDIFATLNQARLRLSLLDFSENFNTLRERILTIAKENTKTWIPAYTNGVQAMPITLGFYCWAFLASFERDFDRIREAWARVNRSALGAAVLANSHWPIDRQRLAELLGFDGPVVNGLDSTQVSLFDVPLETAGIAQNVAIRITTLMQDIAQQYSQTRPWMLLDSAAAYGSSAMPQKRNPGVIQKVRAKASDVIGAAQTSVLRAHNLPLGMYDNKESVSEDNTAVFVQAVHMLQLTNWAFSMLKVLPERALEELNSDWTCSMALAERLQQVHAVPFRVGHHFASDIVTLARDKGYLPTTFPYAKAVEIYSDVTKQLGWQDGALPLTEAQFYQTLTPEYVVSTLQGAGSPAPQSVEEGLKQIEKRLSEDQFWLSGKRDSLKSKDALLDSLFETLTK</sequence>
<evidence type="ECO:0000256" key="1">
    <source>
        <dbReference type="ARBA" id="ARBA00000985"/>
    </source>
</evidence>
<dbReference type="EC" id="4.3.2.1" evidence="4"/>
<name>A0A2X4U8A8_9GAMM</name>
<dbReference type="InterPro" id="IPR024083">
    <property type="entry name" value="Fumarase/histidase_N"/>
</dbReference>
<dbReference type="EMBL" id="LS483470">
    <property type="protein sequence ID" value="SQI36067.1"/>
    <property type="molecule type" value="Genomic_DNA"/>
</dbReference>
<proteinExistence type="inferred from homology"/>
<reference evidence="7 8" key="1">
    <citation type="submission" date="2018-06" db="EMBL/GenBank/DDBJ databases">
        <authorList>
            <consortium name="Pathogen Informatics"/>
            <person name="Doyle S."/>
        </authorList>
    </citation>
    <scope>NUCLEOTIDE SEQUENCE [LARGE SCALE GENOMIC DNA]</scope>
    <source>
        <strain evidence="7 8">NCTC12151</strain>
    </source>
</reference>
<dbReference type="PANTHER" id="PTHR43814">
    <property type="entry name" value="ARGININOSUCCINATE LYASE"/>
    <property type="match status" value="1"/>
</dbReference>
<dbReference type="Pfam" id="PF00206">
    <property type="entry name" value="Lyase_1"/>
    <property type="match status" value="1"/>
</dbReference>
<evidence type="ECO:0000256" key="4">
    <source>
        <dbReference type="ARBA" id="ARBA00012338"/>
    </source>
</evidence>
<dbReference type="PRINTS" id="PR00145">
    <property type="entry name" value="ARGSUCLYASE"/>
</dbReference>
<protein>
    <recommendedName>
        <fullName evidence="4">argininosuccinate lyase</fullName>
        <ecNumber evidence="4">4.3.2.1</ecNumber>
    </recommendedName>
</protein>
<dbReference type="InterPro" id="IPR000362">
    <property type="entry name" value="Fumarate_lyase_fam"/>
</dbReference>
<dbReference type="AlphaFoldDB" id="A0A2X4U8A8"/>
<dbReference type="PANTHER" id="PTHR43814:SF1">
    <property type="entry name" value="ARGININOSUCCINATE LYASE"/>
    <property type="match status" value="1"/>
</dbReference>
<comment type="catalytic activity">
    <reaction evidence="1">
        <text>2-(N(omega)-L-arginino)succinate = fumarate + L-arginine</text>
        <dbReference type="Rhea" id="RHEA:24020"/>
        <dbReference type="ChEBI" id="CHEBI:29806"/>
        <dbReference type="ChEBI" id="CHEBI:32682"/>
        <dbReference type="ChEBI" id="CHEBI:57472"/>
        <dbReference type="EC" id="4.3.2.1"/>
    </reaction>
</comment>
<evidence type="ECO:0000256" key="3">
    <source>
        <dbReference type="ARBA" id="ARBA00005552"/>
    </source>
</evidence>
<evidence type="ECO:0000313" key="8">
    <source>
        <dbReference type="Proteomes" id="UP000249005"/>
    </source>
</evidence>
<dbReference type="Gene3D" id="1.10.40.30">
    <property type="entry name" value="Fumarase/aspartase (C-terminal domain)"/>
    <property type="match status" value="1"/>
</dbReference>
<gene>
    <name evidence="7" type="primary">argH_2</name>
    <name evidence="7" type="ORF">NCTC12151_00601</name>
</gene>
<keyword evidence="7" id="KW-0456">Lyase</keyword>
<evidence type="ECO:0000256" key="5">
    <source>
        <dbReference type="ARBA" id="ARBA00022571"/>
    </source>
</evidence>
<dbReference type="PRINTS" id="PR00149">
    <property type="entry name" value="FUMRATELYASE"/>
</dbReference>
<dbReference type="OrthoDB" id="9769623at2"/>
<dbReference type="InterPro" id="IPR020557">
    <property type="entry name" value="Fumarate_lyase_CS"/>
</dbReference>
<dbReference type="CDD" id="cd01359">
    <property type="entry name" value="Argininosuccinate_lyase"/>
    <property type="match status" value="1"/>
</dbReference>
<dbReference type="GO" id="GO:0004056">
    <property type="term" value="F:argininosuccinate lyase activity"/>
    <property type="evidence" value="ECO:0007669"/>
    <property type="project" value="UniProtKB-EC"/>
</dbReference>
<dbReference type="Proteomes" id="UP000249005">
    <property type="component" value="Chromosome 1"/>
</dbReference>